<dbReference type="SUPFAM" id="SSF56529">
    <property type="entry name" value="FAH"/>
    <property type="match status" value="1"/>
</dbReference>
<dbReference type="PANTHER" id="PTHR30143:SF0">
    <property type="entry name" value="2-KETO-4-PENTENOATE HYDRATASE"/>
    <property type="match status" value="1"/>
</dbReference>
<protein>
    <submittedName>
        <fullName evidence="1">2-oxopent-4-enoate hydratase</fullName>
    </submittedName>
</protein>
<comment type="caution">
    <text evidence="1">The sequence shown here is derived from an EMBL/GenBank/DDBJ whole genome shotgun (WGS) entry which is preliminary data.</text>
</comment>
<accession>A0ABV1EN24</accession>
<gene>
    <name evidence="1" type="ORF">WMO45_03185</name>
</gene>
<dbReference type="InterPro" id="IPR050772">
    <property type="entry name" value="Hydratase-Decarb/MhpD_sf"/>
</dbReference>
<evidence type="ECO:0000313" key="1">
    <source>
        <dbReference type="EMBL" id="MEQ2455514.1"/>
    </source>
</evidence>
<dbReference type="Proteomes" id="UP001440599">
    <property type="component" value="Unassembled WGS sequence"/>
</dbReference>
<reference evidence="1 2" key="1">
    <citation type="submission" date="2024-03" db="EMBL/GenBank/DDBJ databases">
        <title>Human intestinal bacterial collection.</title>
        <authorList>
            <person name="Pauvert C."/>
            <person name="Hitch T.C.A."/>
            <person name="Clavel T."/>
        </authorList>
    </citation>
    <scope>NUCLEOTIDE SEQUENCE [LARGE SCALE GENOMIC DNA]</scope>
    <source>
        <strain evidence="1 2">CLA-AP-H34</strain>
    </source>
</reference>
<dbReference type="Gene3D" id="3.90.850.10">
    <property type="entry name" value="Fumarylacetoacetase-like, C-terminal domain"/>
    <property type="match status" value="1"/>
</dbReference>
<dbReference type="EMBL" id="JBBMFT010000001">
    <property type="protein sequence ID" value="MEQ2455514.1"/>
    <property type="molecule type" value="Genomic_DNA"/>
</dbReference>
<sequence>MVLTNAQILEQGRLHFEAIRTRELLTPPSYLYPDMGYDDAYAIASAMVEEYKRAGYTESGKKVGLTSNVMRKHAGIEEPDYGILFHELCYANESELRHDAFAKPRVEAELCFKLKRDLVGEHITADEVLAATEYVVPALEIVDIRQKVDRPRKIYDTVADNASFGAYVLGDTPIRPYQVDLGLVGFVFEHNNRQTEVSCGAAVLDHPANAVAWLAARFTQLGNPLKAGEMVMSGSAITILDAAQGDHFRCRYGRFGEVSVQFV</sequence>
<name>A0ABV1EN24_9FIRM</name>
<dbReference type="InterPro" id="IPR036663">
    <property type="entry name" value="Fumarylacetoacetase_C_sf"/>
</dbReference>
<evidence type="ECO:0000313" key="2">
    <source>
        <dbReference type="Proteomes" id="UP001440599"/>
    </source>
</evidence>
<dbReference type="RefSeq" id="WP_349139202.1">
    <property type="nucleotide sequence ID" value="NZ_JBBMFT010000001.1"/>
</dbReference>
<dbReference type="PANTHER" id="PTHR30143">
    <property type="entry name" value="ACID HYDRATASE"/>
    <property type="match status" value="1"/>
</dbReference>
<keyword evidence="2" id="KW-1185">Reference proteome</keyword>
<organism evidence="1 2">
    <name type="scientific">Flavonifractor hominis</name>
    <dbReference type="NCBI Taxonomy" id="3133178"/>
    <lineage>
        <taxon>Bacteria</taxon>
        <taxon>Bacillati</taxon>
        <taxon>Bacillota</taxon>
        <taxon>Clostridia</taxon>
        <taxon>Eubacteriales</taxon>
        <taxon>Oscillospiraceae</taxon>
        <taxon>Flavonifractor</taxon>
    </lineage>
</organism>
<proteinExistence type="predicted"/>